<feature type="domain" description="PEP-utilising enzyme mobile" evidence="1">
    <location>
        <begin position="62"/>
        <end position="133"/>
    </location>
</feature>
<evidence type="ECO:0000259" key="1">
    <source>
        <dbReference type="Pfam" id="PF00391"/>
    </source>
</evidence>
<dbReference type="PANTHER" id="PTHR43615">
    <property type="entry name" value="PHOSPHOENOLPYRUVATE SYNTHASE-RELATED"/>
    <property type="match status" value="1"/>
</dbReference>
<organism evidence="2">
    <name type="scientific">marine sediment metagenome</name>
    <dbReference type="NCBI Taxonomy" id="412755"/>
    <lineage>
        <taxon>unclassified sequences</taxon>
        <taxon>metagenomes</taxon>
        <taxon>ecological metagenomes</taxon>
    </lineage>
</organism>
<dbReference type="SUPFAM" id="SSF52009">
    <property type="entry name" value="Phosphohistidine domain"/>
    <property type="match status" value="1"/>
</dbReference>
<reference evidence="2" key="1">
    <citation type="journal article" date="2014" name="Front. Microbiol.">
        <title>High frequency of phylogenetically diverse reductive dehalogenase-homologous genes in deep subseafloor sedimentary metagenomes.</title>
        <authorList>
            <person name="Kawai M."/>
            <person name="Futagami T."/>
            <person name="Toyoda A."/>
            <person name="Takaki Y."/>
            <person name="Nishi S."/>
            <person name="Hori S."/>
            <person name="Arai W."/>
            <person name="Tsubouchi T."/>
            <person name="Morono Y."/>
            <person name="Uchiyama I."/>
            <person name="Ito T."/>
            <person name="Fujiyama A."/>
            <person name="Inagaki F."/>
            <person name="Takami H."/>
        </authorList>
    </citation>
    <scope>NUCLEOTIDE SEQUENCE</scope>
    <source>
        <strain evidence="2">Expedition CK06-06</strain>
    </source>
</reference>
<dbReference type="InterPro" id="IPR036637">
    <property type="entry name" value="Phosphohistidine_dom_sf"/>
</dbReference>
<gene>
    <name evidence="2" type="ORF">S01H4_43542</name>
</gene>
<sequence length="141" mass="14248">KQVSPPPQLPLGKKFLGIDMEGVLTGAEGKVEGNVIKGVPASPGQITATARVLHGPEDFDQLQPGDILVASITTPAWTPLFAMASAVVTDIGGPLSHGSIVAREYGIPAILGTGSATKLVQSGQKIAVDGAAGTVTLLDKS</sequence>
<dbReference type="Pfam" id="PF00391">
    <property type="entry name" value="PEP-utilizers"/>
    <property type="match status" value="1"/>
</dbReference>
<dbReference type="InterPro" id="IPR008279">
    <property type="entry name" value="PEP-util_enz_mobile_dom"/>
</dbReference>
<dbReference type="PANTHER" id="PTHR43615:SF1">
    <property type="entry name" value="PPDK_N DOMAIN-CONTAINING PROTEIN"/>
    <property type="match status" value="1"/>
</dbReference>
<dbReference type="AlphaFoldDB" id="X1D3T5"/>
<dbReference type="InterPro" id="IPR051549">
    <property type="entry name" value="PEP_Utilizing_Enz"/>
</dbReference>
<feature type="non-terminal residue" evidence="2">
    <location>
        <position position="1"/>
    </location>
</feature>
<dbReference type="EMBL" id="BART01024036">
    <property type="protein sequence ID" value="GAG99782.1"/>
    <property type="molecule type" value="Genomic_DNA"/>
</dbReference>
<dbReference type="GO" id="GO:0016772">
    <property type="term" value="F:transferase activity, transferring phosphorus-containing groups"/>
    <property type="evidence" value="ECO:0007669"/>
    <property type="project" value="InterPro"/>
</dbReference>
<accession>X1D3T5</accession>
<evidence type="ECO:0000313" key="2">
    <source>
        <dbReference type="EMBL" id="GAG99782.1"/>
    </source>
</evidence>
<comment type="caution">
    <text evidence="2">The sequence shown here is derived from an EMBL/GenBank/DDBJ whole genome shotgun (WGS) entry which is preliminary data.</text>
</comment>
<proteinExistence type="predicted"/>
<protein>
    <recommendedName>
        <fullName evidence="1">PEP-utilising enzyme mobile domain-containing protein</fullName>
    </recommendedName>
</protein>
<dbReference type="Gene3D" id="3.50.30.10">
    <property type="entry name" value="Phosphohistidine domain"/>
    <property type="match status" value="1"/>
</dbReference>
<name>X1D3T5_9ZZZZ</name>